<comment type="caution">
    <text evidence="1">The sequence shown here is derived from an EMBL/GenBank/DDBJ whole genome shotgun (WGS) entry which is preliminary data.</text>
</comment>
<gene>
    <name evidence="1" type="ORF">K1T71_010992</name>
</gene>
<dbReference type="Proteomes" id="UP000824533">
    <property type="component" value="Linkage Group LG19"/>
</dbReference>
<evidence type="ECO:0000313" key="1">
    <source>
        <dbReference type="EMBL" id="KAJ0173843.1"/>
    </source>
</evidence>
<sequence length="330" mass="36699">MQKLRKYIVKNEFQAYLPQRSDFEIVREVILPIRNGEFLVKTEYVSVDPYMRSFATDLSVPYDQFGFQVGKVIDSKNPDYPKDSYVVSHSGWRDYVVLDGQPDEIFNIVPYKPQIESLPISLAIGALGMPGITAYLGLLEICAPRTGEVVCITSAAGAVGSLVGQIAKLKGCVVIGFTGSDEKVDVLKRDLGFHYAFNYKTETDVKETLRSVVKGIDCYFDNVGGDLASAIMECMNEQGRVAVCGAISTYGERTSRHKKLKMPVSVKIEAFSFTQWEWPKQCEALNNLKEWVKKGTIKAKETIANGFEELPDTFVAMLKGESIGKALVKI</sequence>
<protein>
    <submittedName>
        <fullName evidence="1">Uncharacterized protein</fullName>
    </submittedName>
</protein>
<proteinExistence type="predicted"/>
<evidence type="ECO:0000313" key="2">
    <source>
        <dbReference type="Proteomes" id="UP000824533"/>
    </source>
</evidence>
<organism evidence="1 2">
    <name type="scientific">Dendrolimus kikuchii</name>
    <dbReference type="NCBI Taxonomy" id="765133"/>
    <lineage>
        <taxon>Eukaryota</taxon>
        <taxon>Metazoa</taxon>
        <taxon>Ecdysozoa</taxon>
        <taxon>Arthropoda</taxon>
        <taxon>Hexapoda</taxon>
        <taxon>Insecta</taxon>
        <taxon>Pterygota</taxon>
        <taxon>Neoptera</taxon>
        <taxon>Endopterygota</taxon>
        <taxon>Lepidoptera</taxon>
        <taxon>Glossata</taxon>
        <taxon>Ditrysia</taxon>
        <taxon>Bombycoidea</taxon>
        <taxon>Lasiocampidae</taxon>
        <taxon>Dendrolimus</taxon>
    </lineage>
</organism>
<dbReference type="EMBL" id="CM034405">
    <property type="protein sequence ID" value="KAJ0173843.1"/>
    <property type="molecule type" value="Genomic_DNA"/>
</dbReference>
<reference evidence="1 2" key="1">
    <citation type="journal article" date="2021" name="Front. Genet.">
        <title>Chromosome-Level Genome Assembly Reveals Significant Gene Expansion in the Toll and IMD Signaling Pathways of Dendrolimus kikuchii.</title>
        <authorList>
            <person name="Zhou J."/>
            <person name="Wu P."/>
            <person name="Xiong Z."/>
            <person name="Liu N."/>
            <person name="Zhao N."/>
            <person name="Ji M."/>
            <person name="Qiu Y."/>
            <person name="Yang B."/>
        </authorList>
    </citation>
    <scope>NUCLEOTIDE SEQUENCE [LARGE SCALE GENOMIC DNA]</scope>
    <source>
        <strain evidence="1">Ann1</strain>
    </source>
</reference>
<accession>A0ACC1CQG9</accession>
<name>A0ACC1CQG9_9NEOP</name>
<keyword evidence="2" id="KW-1185">Reference proteome</keyword>